<organism evidence="9 10">
    <name type="scientific">Bremerella alba</name>
    <dbReference type="NCBI Taxonomy" id="980252"/>
    <lineage>
        <taxon>Bacteria</taxon>
        <taxon>Pseudomonadati</taxon>
        <taxon>Planctomycetota</taxon>
        <taxon>Planctomycetia</taxon>
        <taxon>Pirellulales</taxon>
        <taxon>Pirellulaceae</taxon>
        <taxon>Bremerella</taxon>
    </lineage>
</organism>
<proteinExistence type="inferred from homology"/>
<dbReference type="GO" id="GO:0005886">
    <property type="term" value="C:plasma membrane"/>
    <property type="evidence" value="ECO:0007669"/>
    <property type="project" value="UniProtKB-SubCell"/>
</dbReference>
<keyword evidence="10" id="KW-1185">Reference proteome</keyword>
<keyword evidence="4 6" id="KW-1133">Transmembrane helix</keyword>
<comment type="caution">
    <text evidence="9">The sequence shown here is derived from an EMBL/GenBank/DDBJ whole genome shotgun (WGS) entry which is preliminary data.</text>
</comment>
<reference evidence="9 10" key="1">
    <citation type="submission" date="2020-05" db="EMBL/GenBank/DDBJ databases">
        <title>Bremerella alba sp. nov., a novel planctomycete isolated from the surface of the macroalga Fucus spiralis.</title>
        <authorList>
            <person name="Godinho O."/>
            <person name="Botelho R."/>
            <person name="Albuquerque L."/>
            <person name="Wiegand S."/>
            <person name="Da Costa M.S."/>
            <person name="Lobo-Da-Cunha A."/>
            <person name="Jogler C."/>
            <person name="Lage O.M."/>
        </authorList>
    </citation>
    <scope>NUCLEOTIDE SEQUENCE [LARGE SCALE GENOMIC DNA]</scope>
    <source>
        <strain evidence="9 10">FF15</strain>
    </source>
</reference>
<dbReference type="PANTHER" id="PTHR12677">
    <property type="entry name" value="GOLGI APPARATUS MEMBRANE PROTEIN TVP38-RELATED"/>
    <property type="match status" value="1"/>
</dbReference>
<evidence type="ECO:0000256" key="5">
    <source>
        <dbReference type="ARBA" id="ARBA00023136"/>
    </source>
</evidence>
<dbReference type="InterPro" id="IPR015414">
    <property type="entry name" value="TMEM64"/>
</dbReference>
<dbReference type="Pfam" id="PF09335">
    <property type="entry name" value="VTT_dom"/>
    <property type="match status" value="1"/>
</dbReference>
<gene>
    <name evidence="9" type="ORF">HOV93_13340</name>
</gene>
<feature type="transmembrane region" description="Helical" evidence="6">
    <location>
        <begin position="28"/>
        <end position="48"/>
    </location>
</feature>
<evidence type="ECO:0000256" key="1">
    <source>
        <dbReference type="ARBA" id="ARBA00004651"/>
    </source>
</evidence>
<dbReference type="AlphaFoldDB" id="A0A7V8V3C9"/>
<comment type="similarity">
    <text evidence="6">Belongs to the TVP38/TMEM64 family.</text>
</comment>
<dbReference type="Proteomes" id="UP000551616">
    <property type="component" value="Unassembled WGS sequence"/>
</dbReference>
<keyword evidence="2 6" id="KW-1003">Cell membrane</keyword>
<dbReference type="InterPro" id="IPR032816">
    <property type="entry name" value="VTT_dom"/>
</dbReference>
<name>A0A7V8V3C9_9BACT</name>
<dbReference type="PANTHER" id="PTHR12677:SF59">
    <property type="entry name" value="GOLGI APPARATUS MEMBRANE PROTEIN TVP38-RELATED"/>
    <property type="match status" value="1"/>
</dbReference>
<keyword evidence="3 6" id="KW-0812">Transmembrane</keyword>
<comment type="subcellular location">
    <subcellularLocation>
        <location evidence="1 6">Cell membrane</location>
        <topology evidence="1 6">Multi-pass membrane protein</topology>
    </subcellularLocation>
</comment>
<feature type="transmembrane region" description="Helical" evidence="6">
    <location>
        <begin position="179"/>
        <end position="199"/>
    </location>
</feature>
<dbReference type="EMBL" id="JABRWO010000003">
    <property type="protein sequence ID" value="MBA2114178.1"/>
    <property type="molecule type" value="Genomic_DNA"/>
</dbReference>
<evidence type="ECO:0000256" key="3">
    <source>
        <dbReference type="ARBA" id="ARBA00022692"/>
    </source>
</evidence>
<evidence type="ECO:0000259" key="8">
    <source>
        <dbReference type="Pfam" id="PF09335"/>
    </source>
</evidence>
<sequence>MSVQLDRESNSDASNNDLADPVAKWLRGIRWIAILVGAICLILLFRSLPTQDLLKSLENWISSLGIWGPVVLTLTYIVATVFFVPGTILTLLAGAIFGLGIGTVVVSIGATIGAALCFLIARYAARDRVAHWAERYPFFAAIDSAIGEGGWKIVALLRLSPAIPFNVQNYLYGLTSVRFWPYVIASWLAMLPGTFLYVYLGHITRAALGEQRERTLAEWVLLGIGLAATLVVSVYIARLASSKIKSQVSDSKETESKSTDAPEQPETKEPMPRYVGRTILLVSFVLFLVLLVANSHQIEAWLNTHPREAL</sequence>
<dbReference type="RefSeq" id="WP_207395655.1">
    <property type="nucleotide sequence ID" value="NZ_JABRWO010000003.1"/>
</dbReference>
<keyword evidence="5 6" id="KW-0472">Membrane</keyword>
<accession>A0A7V8V3C9</accession>
<protein>
    <recommendedName>
        <fullName evidence="6">TVP38/TMEM64 family membrane protein</fullName>
    </recommendedName>
</protein>
<evidence type="ECO:0000313" key="9">
    <source>
        <dbReference type="EMBL" id="MBA2114178.1"/>
    </source>
</evidence>
<evidence type="ECO:0000256" key="2">
    <source>
        <dbReference type="ARBA" id="ARBA00022475"/>
    </source>
</evidence>
<evidence type="ECO:0000256" key="6">
    <source>
        <dbReference type="RuleBase" id="RU366058"/>
    </source>
</evidence>
<feature type="domain" description="VTT" evidence="8">
    <location>
        <begin position="84"/>
        <end position="202"/>
    </location>
</feature>
<feature type="transmembrane region" description="Helical" evidence="6">
    <location>
        <begin position="219"/>
        <end position="237"/>
    </location>
</feature>
<evidence type="ECO:0000313" key="10">
    <source>
        <dbReference type="Proteomes" id="UP000551616"/>
    </source>
</evidence>
<evidence type="ECO:0000256" key="4">
    <source>
        <dbReference type="ARBA" id="ARBA00022989"/>
    </source>
</evidence>
<feature type="transmembrane region" description="Helical" evidence="6">
    <location>
        <begin position="88"/>
        <end position="121"/>
    </location>
</feature>
<feature type="transmembrane region" description="Helical" evidence="6">
    <location>
        <begin position="60"/>
        <end position="82"/>
    </location>
</feature>
<feature type="transmembrane region" description="Helical" evidence="6">
    <location>
        <begin position="274"/>
        <end position="293"/>
    </location>
</feature>
<evidence type="ECO:0000256" key="7">
    <source>
        <dbReference type="SAM" id="MobiDB-lite"/>
    </source>
</evidence>
<feature type="region of interest" description="Disordered" evidence="7">
    <location>
        <begin position="250"/>
        <end position="270"/>
    </location>
</feature>